<keyword evidence="2" id="KW-1185">Reference proteome</keyword>
<dbReference type="Proteomes" id="UP001431429">
    <property type="component" value="Unassembled WGS sequence"/>
</dbReference>
<reference evidence="1" key="1">
    <citation type="submission" date="2022-06" db="EMBL/GenBank/DDBJ databases">
        <title>Genome public.</title>
        <authorList>
            <person name="Sun Q."/>
        </authorList>
    </citation>
    <scope>NUCLEOTIDE SEQUENCE</scope>
    <source>
        <strain evidence="1">CWNU-1</strain>
    </source>
</reference>
<dbReference type="EMBL" id="JAMQAW010000118">
    <property type="protein sequence ID" value="MCM2394366.1"/>
    <property type="molecule type" value="Genomic_DNA"/>
</dbReference>
<accession>A0ABT0V0V4</accession>
<name>A0ABT0V0V4_9ACTN</name>
<sequence length="144" mass="14706">MPILAGQIVTAGQLNRLKPTVYFAVGSAAHTGPATNIDITGAAINLVTEVPGATYEAECVWDADTIGTGAATGTARLHVDGANLSPLAVFSDAVTSDRGTFSQNYSGTLPAAGAHLFKLVASPGTDQRIQGVNCSIKVTIHEVV</sequence>
<evidence type="ECO:0000313" key="2">
    <source>
        <dbReference type="Proteomes" id="UP001431429"/>
    </source>
</evidence>
<gene>
    <name evidence="1" type="ORF">NBG84_39905</name>
</gene>
<evidence type="ECO:0000313" key="1">
    <source>
        <dbReference type="EMBL" id="MCM2394366.1"/>
    </source>
</evidence>
<comment type="caution">
    <text evidence="1">The sequence shown here is derived from an EMBL/GenBank/DDBJ whole genome shotgun (WGS) entry which is preliminary data.</text>
</comment>
<dbReference type="RefSeq" id="WP_250924645.1">
    <property type="nucleotide sequence ID" value="NZ_JAMQAW010000118.1"/>
</dbReference>
<proteinExistence type="predicted"/>
<protein>
    <submittedName>
        <fullName evidence="1">Uncharacterized protein</fullName>
    </submittedName>
</protein>
<organism evidence="1 2">
    <name type="scientific">Streptomyces albipurpureus</name>
    <dbReference type="NCBI Taxonomy" id="2897419"/>
    <lineage>
        <taxon>Bacteria</taxon>
        <taxon>Bacillati</taxon>
        <taxon>Actinomycetota</taxon>
        <taxon>Actinomycetes</taxon>
        <taxon>Kitasatosporales</taxon>
        <taxon>Streptomycetaceae</taxon>
        <taxon>Streptomyces</taxon>
    </lineage>
</organism>